<dbReference type="RefSeq" id="WP_386832454.1">
    <property type="nucleotide sequence ID" value="NZ_JBHUNP010000001.1"/>
</dbReference>
<name>A0ABW5QI27_9HYPH</name>
<dbReference type="EMBL" id="JBHUNP010000001">
    <property type="protein sequence ID" value="MFD2647428.1"/>
    <property type="molecule type" value="Genomic_DNA"/>
</dbReference>
<feature type="transmembrane region" description="Helical" evidence="1">
    <location>
        <begin position="35"/>
        <end position="55"/>
    </location>
</feature>
<dbReference type="Pfam" id="PF04657">
    <property type="entry name" value="DMT_YdcZ"/>
    <property type="match status" value="1"/>
</dbReference>
<evidence type="ECO:0000313" key="3">
    <source>
        <dbReference type="Proteomes" id="UP001597521"/>
    </source>
</evidence>
<keyword evidence="3" id="KW-1185">Reference proteome</keyword>
<reference evidence="3" key="1">
    <citation type="journal article" date="2019" name="Int. J. Syst. Evol. Microbiol.">
        <title>The Global Catalogue of Microorganisms (GCM) 10K type strain sequencing project: providing services to taxonomists for standard genome sequencing and annotation.</title>
        <authorList>
            <consortium name="The Broad Institute Genomics Platform"/>
            <consortium name="The Broad Institute Genome Sequencing Center for Infectious Disease"/>
            <person name="Wu L."/>
            <person name="Ma J."/>
        </authorList>
    </citation>
    <scope>NUCLEOTIDE SEQUENCE [LARGE SCALE GENOMIC DNA]</scope>
    <source>
        <strain evidence="3">CCM 7427</strain>
    </source>
</reference>
<comment type="caution">
    <text evidence="2">The sequence shown here is derived from an EMBL/GenBank/DDBJ whole genome shotgun (WGS) entry which is preliminary data.</text>
</comment>
<evidence type="ECO:0000313" key="2">
    <source>
        <dbReference type="EMBL" id="MFD2647428.1"/>
    </source>
</evidence>
<dbReference type="Proteomes" id="UP001597521">
    <property type="component" value="Unassembled WGS sequence"/>
</dbReference>
<gene>
    <name evidence="2" type="ORF">ACFSX5_06395</name>
</gene>
<organism evidence="2 3">
    <name type="scientific">Devosia albogilva</name>
    <dbReference type="NCBI Taxonomy" id="429726"/>
    <lineage>
        <taxon>Bacteria</taxon>
        <taxon>Pseudomonadati</taxon>
        <taxon>Pseudomonadota</taxon>
        <taxon>Alphaproteobacteria</taxon>
        <taxon>Hyphomicrobiales</taxon>
        <taxon>Devosiaceae</taxon>
        <taxon>Devosia</taxon>
    </lineage>
</organism>
<dbReference type="PANTHER" id="PTHR34821:SF2">
    <property type="entry name" value="INNER MEMBRANE PROTEIN YDCZ"/>
    <property type="match status" value="1"/>
</dbReference>
<protein>
    <submittedName>
        <fullName evidence="2">DMT family transporter</fullName>
    </submittedName>
</protein>
<accession>A0ABW5QI27</accession>
<evidence type="ECO:0000256" key="1">
    <source>
        <dbReference type="SAM" id="Phobius"/>
    </source>
</evidence>
<dbReference type="InterPro" id="IPR006750">
    <property type="entry name" value="YdcZ"/>
</dbReference>
<keyword evidence="1" id="KW-0472">Membrane</keyword>
<keyword evidence="1" id="KW-1133">Transmembrane helix</keyword>
<sequence length="142" mass="14692">MLLAIAFAASSGLLVGINRQVNGRLALSTSPLMASFINHLVGFALLTVAALVGLGQVFTEGAAATPWYAYFGGPMGLLFVAVSSWLIPRIGAVQMTLLLISGQIVSGVVFDIVRGVPGSPVARVIGVALILTGVVMTQRRRG</sequence>
<dbReference type="PANTHER" id="PTHR34821">
    <property type="entry name" value="INNER MEMBRANE PROTEIN YDCZ"/>
    <property type="match status" value="1"/>
</dbReference>
<feature type="transmembrane region" description="Helical" evidence="1">
    <location>
        <begin position="67"/>
        <end position="87"/>
    </location>
</feature>
<feature type="transmembrane region" description="Helical" evidence="1">
    <location>
        <begin position="120"/>
        <end position="137"/>
    </location>
</feature>
<proteinExistence type="predicted"/>
<keyword evidence="1" id="KW-0812">Transmembrane</keyword>